<accession>A0A0E9RXD9</accession>
<dbReference type="EMBL" id="GBXM01074713">
    <property type="protein sequence ID" value="JAH33864.1"/>
    <property type="molecule type" value="Transcribed_RNA"/>
</dbReference>
<protein>
    <submittedName>
        <fullName evidence="1">Uncharacterized protein</fullName>
    </submittedName>
</protein>
<evidence type="ECO:0000313" key="1">
    <source>
        <dbReference type="EMBL" id="JAH33864.1"/>
    </source>
</evidence>
<reference evidence="1" key="2">
    <citation type="journal article" date="2015" name="Fish Shellfish Immunol.">
        <title>Early steps in the European eel (Anguilla anguilla)-Vibrio vulnificus interaction in the gills: Role of the RtxA13 toxin.</title>
        <authorList>
            <person name="Callol A."/>
            <person name="Pajuelo D."/>
            <person name="Ebbesson L."/>
            <person name="Teles M."/>
            <person name="MacKenzie S."/>
            <person name="Amaro C."/>
        </authorList>
    </citation>
    <scope>NUCLEOTIDE SEQUENCE</scope>
</reference>
<proteinExistence type="predicted"/>
<organism evidence="1">
    <name type="scientific">Anguilla anguilla</name>
    <name type="common">European freshwater eel</name>
    <name type="synonym">Muraena anguilla</name>
    <dbReference type="NCBI Taxonomy" id="7936"/>
    <lineage>
        <taxon>Eukaryota</taxon>
        <taxon>Metazoa</taxon>
        <taxon>Chordata</taxon>
        <taxon>Craniata</taxon>
        <taxon>Vertebrata</taxon>
        <taxon>Euteleostomi</taxon>
        <taxon>Actinopterygii</taxon>
        <taxon>Neopterygii</taxon>
        <taxon>Teleostei</taxon>
        <taxon>Anguilliformes</taxon>
        <taxon>Anguillidae</taxon>
        <taxon>Anguilla</taxon>
    </lineage>
</organism>
<name>A0A0E9RXD9_ANGAN</name>
<dbReference type="AlphaFoldDB" id="A0A0E9RXD9"/>
<reference evidence="1" key="1">
    <citation type="submission" date="2014-11" db="EMBL/GenBank/DDBJ databases">
        <authorList>
            <person name="Amaro Gonzalez C."/>
        </authorList>
    </citation>
    <scope>NUCLEOTIDE SEQUENCE</scope>
</reference>
<sequence length="42" mass="4595">MMTSLLEYLERDCEITVLPHPKAPGMAVVPPWTHGKSASSTL</sequence>